<evidence type="ECO:0000313" key="1">
    <source>
        <dbReference type="EMBL" id="STD09094.1"/>
    </source>
</evidence>
<comment type="caution">
    <text evidence="1">The sequence shown here is derived from an EMBL/GenBank/DDBJ whole genome shotgun (WGS) entry which is preliminary data.</text>
</comment>
<evidence type="ECO:0000313" key="2">
    <source>
        <dbReference type="Proteomes" id="UP000254876"/>
    </source>
</evidence>
<name>A0A7Z7PXD6_9FLAO</name>
<sequence length="30" mass="3611">MYNYFISDMQNYFIPILTKSKNLPVREVSV</sequence>
<gene>
    <name evidence="1" type="ORF">NCTC10588_02939</name>
</gene>
<dbReference type="AlphaFoldDB" id="A0A7Z7PXD6"/>
<proteinExistence type="predicted"/>
<organism evidence="1 2">
    <name type="scientific">Elizabethkingia anophelis</name>
    <dbReference type="NCBI Taxonomy" id="1117645"/>
    <lineage>
        <taxon>Bacteria</taxon>
        <taxon>Pseudomonadati</taxon>
        <taxon>Bacteroidota</taxon>
        <taxon>Flavobacteriia</taxon>
        <taxon>Flavobacteriales</taxon>
        <taxon>Weeksellaceae</taxon>
        <taxon>Elizabethkingia</taxon>
    </lineage>
</organism>
<dbReference type="EMBL" id="UFYD01000001">
    <property type="protein sequence ID" value="STD09094.1"/>
    <property type="molecule type" value="Genomic_DNA"/>
</dbReference>
<accession>A0A7Z7PXD6</accession>
<dbReference type="Proteomes" id="UP000254876">
    <property type="component" value="Unassembled WGS sequence"/>
</dbReference>
<protein>
    <submittedName>
        <fullName evidence="1">Uncharacterized protein</fullName>
    </submittedName>
</protein>
<reference evidence="1 2" key="1">
    <citation type="submission" date="2018-06" db="EMBL/GenBank/DDBJ databases">
        <authorList>
            <consortium name="Pathogen Informatics"/>
            <person name="Doyle S."/>
        </authorList>
    </citation>
    <scope>NUCLEOTIDE SEQUENCE [LARGE SCALE GENOMIC DNA]</scope>
    <source>
        <strain evidence="1 2">NCTC10588</strain>
    </source>
</reference>